<gene>
    <name evidence="2" type="ORF">SAMN05444365_105385</name>
</gene>
<dbReference type="AlphaFoldDB" id="A0A1H3QFC3"/>
<evidence type="ECO:0000313" key="3">
    <source>
        <dbReference type="Proteomes" id="UP000242415"/>
    </source>
</evidence>
<proteinExistence type="predicted"/>
<dbReference type="InterPro" id="IPR004155">
    <property type="entry name" value="PBS_lyase_HEAT"/>
</dbReference>
<evidence type="ECO:0000256" key="1">
    <source>
        <dbReference type="ARBA" id="ARBA00045876"/>
    </source>
</evidence>
<dbReference type="SMART" id="SM00185">
    <property type="entry name" value="ARM"/>
    <property type="match status" value="1"/>
</dbReference>
<sequence>MVGIATGALLVLTAVTVVLAAVIIFGRAARRIGDARRARLAAPARRALLALAAGDDEQANFTTLARLEPGVWRAVEPTAVALLGKVRGEARAVLVSVFEERGSGERALRQTRRAGAVRRARAAEVLGNLRRRDAVPTLVALLADPDPDVRAVTARALGRIADPTAVPALLASLVGPRPVPPQAVADAVLRIGADGRDALVGALDHPAELVRVTAVEVLGLVGAITAAGRVIEVLSGDASPAVRARAAVTLGRLGTRQSLGPLLTAVEPTQPPALRAAAARALGDLGAVAAAPALGTLLADPDHDVAHAAAYALLRMGDAGRAALARAAHAAPAGSDPPVETATARAGAYAREALAVAELEARRRVGAAAAAAVR</sequence>
<dbReference type="SUPFAM" id="SSF48371">
    <property type="entry name" value="ARM repeat"/>
    <property type="match status" value="1"/>
</dbReference>
<protein>
    <submittedName>
        <fullName evidence="2">HEAT repeat</fullName>
    </submittedName>
</protein>
<dbReference type="InterPro" id="IPR000225">
    <property type="entry name" value="Armadillo"/>
</dbReference>
<dbReference type="GO" id="GO:0016491">
    <property type="term" value="F:oxidoreductase activity"/>
    <property type="evidence" value="ECO:0007669"/>
    <property type="project" value="TreeGrafter"/>
</dbReference>
<evidence type="ECO:0000313" key="2">
    <source>
        <dbReference type="EMBL" id="SDZ11429.1"/>
    </source>
</evidence>
<keyword evidence="3" id="KW-1185">Reference proteome</keyword>
<dbReference type="PANTHER" id="PTHR12697">
    <property type="entry name" value="PBS LYASE HEAT-LIKE PROTEIN"/>
    <property type="match status" value="1"/>
</dbReference>
<dbReference type="EMBL" id="FNPH01000005">
    <property type="protein sequence ID" value="SDZ11429.1"/>
    <property type="molecule type" value="Genomic_DNA"/>
</dbReference>
<dbReference type="Pfam" id="PF13646">
    <property type="entry name" value="HEAT_2"/>
    <property type="match status" value="2"/>
</dbReference>
<accession>A0A1H3QFC3</accession>
<dbReference type="Proteomes" id="UP000242415">
    <property type="component" value="Unassembled WGS sequence"/>
</dbReference>
<dbReference type="RefSeq" id="WP_091557929.1">
    <property type="nucleotide sequence ID" value="NZ_FNPH01000005.1"/>
</dbReference>
<name>A0A1H3QFC3_9ACTN</name>
<dbReference type="InterPro" id="IPR021133">
    <property type="entry name" value="HEAT_type_2"/>
</dbReference>
<dbReference type="OrthoDB" id="3884680at2"/>
<dbReference type="STRING" id="405436.SAMN05444365_105385"/>
<dbReference type="InterPro" id="IPR016024">
    <property type="entry name" value="ARM-type_fold"/>
</dbReference>
<dbReference type="InterPro" id="IPR011989">
    <property type="entry name" value="ARM-like"/>
</dbReference>
<dbReference type="PROSITE" id="PS50077">
    <property type="entry name" value="HEAT_REPEAT"/>
    <property type="match status" value="1"/>
</dbReference>
<reference evidence="3" key="1">
    <citation type="submission" date="2016-10" db="EMBL/GenBank/DDBJ databases">
        <authorList>
            <person name="Varghese N."/>
            <person name="Submissions S."/>
        </authorList>
    </citation>
    <scope>NUCLEOTIDE SEQUENCE [LARGE SCALE GENOMIC DNA]</scope>
    <source>
        <strain evidence="3">DSM 45245</strain>
    </source>
</reference>
<organism evidence="2 3">
    <name type="scientific">Micromonospora pattaloongensis</name>
    <dbReference type="NCBI Taxonomy" id="405436"/>
    <lineage>
        <taxon>Bacteria</taxon>
        <taxon>Bacillati</taxon>
        <taxon>Actinomycetota</taxon>
        <taxon>Actinomycetes</taxon>
        <taxon>Micromonosporales</taxon>
        <taxon>Micromonosporaceae</taxon>
        <taxon>Micromonospora</taxon>
    </lineage>
</organism>
<dbReference type="SMART" id="SM00567">
    <property type="entry name" value="EZ_HEAT"/>
    <property type="match status" value="5"/>
</dbReference>
<dbReference type="Gene3D" id="1.25.10.10">
    <property type="entry name" value="Leucine-rich Repeat Variant"/>
    <property type="match status" value="2"/>
</dbReference>
<dbReference type="PANTHER" id="PTHR12697:SF5">
    <property type="entry name" value="DEOXYHYPUSINE HYDROXYLASE"/>
    <property type="match status" value="1"/>
</dbReference>
<comment type="function">
    <text evidence="1">Catalyzes the hydroxylation of the N(6)-(4-aminobutyl)-L-lysine intermediate produced by deoxyhypusine synthase/DHPS on a critical lysine of the eukaryotic translation initiation factor 5A/eIF-5A. This is the second step of the post-translational modification of that lysine into an unusual amino acid residue named hypusine. Hypusination is unique to mature eIF-5A factor and is essential for its function.</text>
</comment>